<evidence type="ECO:0000313" key="4">
    <source>
        <dbReference type="Proteomes" id="UP000886818"/>
    </source>
</evidence>
<dbReference type="NCBIfam" id="TIGR03609">
    <property type="entry name" value="S_layer_CsaB"/>
    <property type="match status" value="1"/>
</dbReference>
<evidence type="ECO:0000256" key="1">
    <source>
        <dbReference type="SAM" id="Coils"/>
    </source>
</evidence>
<sequence>MSKVVISGYYGFNNVGDESILTSIVDNFKKYKKDIEITVLSANPESTSQKYDIQAVDRKNLWQIYKAIKDCDLFVSGGGSLLQDVTSHRSITYYLAIIFMAILLRKKILIYGQGIGPINKSFNQYMVRWILNKVDAIIVRDEGSQELLKRIGVNVPPIYVTTDPVISLRKGNIELGREILIKAGIDPERKKPLIGFAIRGWRERDEFISNICNIADKLIENFDMDVVFIPFHFGEDIKIMEDIQNRMKQKAFFIKNRYDINEMLGIVGNLNLLIGVRLHSLIFAAIMNTPFIAISYDPKIDSFMKSLQLEPLCSTEALNDVDLILEIEKVQKNHESYKELLEEKVKLLQEKLRVNEQIVIKLLKEGGCSSEA</sequence>
<keyword evidence="3" id="KW-0808">Transferase</keyword>
<protein>
    <submittedName>
        <fullName evidence="3">Polysaccharide pyruvyl transferase CsaB</fullName>
    </submittedName>
</protein>
<dbReference type="EMBL" id="CP078093">
    <property type="protein sequence ID" value="QXM05322.1"/>
    <property type="molecule type" value="Genomic_DNA"/>
</dbReference>
<dbReference type="PANTHER" id="PTHR36836">
    <property type="entry name" value="COLANIC ACID BIOSYNTHESIS PROTEIN WCAK"/>
    <property type="match status" value="1"/>
</dbReference>
<feature type="coiled-coil region" evidence="1">
    <location>
        <begin position="327"/>
        <end position="358"/>
    </location>
</feature>
<name>A0ABX8R8G0_9CLOT</name>
<reference evidence="3" key="1">
    <citation type="submission" date="2021-07" db="EMBL/GenBank/DDBJ databases">
        <title>Complete genome sequence of Crassaminicella sp. 143-21, isolated from a deep-sea hydrothermal vent.</title>
        <authorList>
            <person name="Li X."/>
        </authorList>
    </citation>
    <scope>NUCLEOTIDE SEQUENCE</scope>
    <source>
        <strain evidence="3">143-21</strain>
    </source>
</reference>
<proteinExistence type="predicted"/>
<keyword evidence="1" id="KW-0175">Coiled coil</keyword>
<dbReference type="PANTHER" id="PTHR36836:SF1">
    <property type="entry name" value="COLANIC ACID BIOSYNTHESIS PROTEIN WCAK"/>
    <property type="match status" value="1"/>
</dbReference>
<accession>A0ABX8R8G0</accession>
<organism evidence="3 4">
    <name type="scientific">Crassaminicella indica</name>
    <dbReference type="NCBI Taxonomy" id="2855394"/>
    <lineage>
        <taxon>Bacteria</taxon>
        <taxon>Bacillati</taxon>
        <taxon>Bacillota</taxon>
        <taxon>Clostridia</taxon>
        <taxon>Eubacteriales</taxon>
        <taxon>Clostridiaceae</taxon>
        <taxon>Crassaminicella</taxon>
    </lineage>
</organism>
<dbReference type="Pfam" id="PF04230">
    <property type="entry name" value="PS_pyruv_trans"/>
    <property type="match status" value="1"/>
</dbReference>
<dbReference type="InterPro" id="IPR007345">
    <property type="entry name" value="Polysacch_pyruvyl_Trfase"/>
</dbReference>
<evidence type="ECO:0000259" key="2">
    <source>
        <dbReference type="Pfam" id="PF04230"/>
    </source>
</evidence>
<gene>
    <name evidence="3" type="primary">csaB</name>
    <name evidence="3" type="ORF">KVH43_07920</name>
</gene>
<dbReference type="Proteomes" id="UP000886818">
    <property type="component" value="Chromosome"/>
</dbReference>
<dbReference type="GO" id="GO:0016740">
    <property type="term" value="F:transferase activity"/>
    <property type="evidence" value="ECO:0007669"/>
    <property type="project" value="UniProtKB-KW"/>
</dbReference>
<keyword evidence="4" id="KW-1185">Reference proteome</keyword>
<feature type="domain" description="Polysaccharide pyruvyl transferase" evidence="2">
    <location>
        <begin position="14"/>
        <end position="298"/>
    </location>
</feature>
<dbReference type="RefSeq" id="WP_218282022.1">
    <property type="nucleotide sequence ID" value="NZ_CP078093.1"/>
</dbReference>
<evidence type="ECO:0000313" key="3">
    <source>
        <dbReference type="EMBL" id="QXM05322.1"/>
    </source>
</evidence>
<dbReference type="InterPro" id="IPR019896">
    <property type="entry name" value="Polysacch_pyruvyl_Trfase_CsaB"/>
</dbReference>